<dbReference type="Pfam" id="PF13445">
    <property type="entry name" value="zf-RING_UBOX"/>
    <property type="match status" value="1"/>
</dbReference>
<evidence type="ECO:0000256" key="4">
    <source>
        <dbReference type="PROSITE-ProRule" id="PRU00175"/>
    </source>
</evidence>
<feature type="domain" description="RING-type" evidence="6">
    <location>
        <begin position="135"/>
        <end position="221"/>
    </location>
</feature>
<feature type="region of interest" description="Disordered" evidence="5">
    <location>
        <begin position="243"/>
        <end position="284"/>
    </location>
</feature>
<feature type="region of interest" description="Disordered" evidence="5">
    <location>
        <begin position="1"/>
        <end position="72"/>
    </location>
</feature>
<dbReference type="InterPro" id="IPR001841">
    <property type="entry name" value="Znf_RING"/>
</dbReference>
<comment type="caution">
    <text evidence="7">The sequence shown here is derived from an EMBL/GenBank/DDBJ whole genome shotgun (WGS) entry which is preliminary data.</text>
</comment>
<proteinExistence type="predicted"/>
<feature type="compositionally biased region" description="Basic residues" evidence="5">
    <location>
        <begin position="258"/>
        <end position="269"/>
    </location>
</feature>
<gene>
    <name evidence="7" type="ORF">C8J55DRAFT_172071</name>
</gene>
<evidence type="ECO:0000256" key="3">
    <source>
        <dbReference type="ARBA" id="ARBA00022833"/>
    </source>
</evidence>
<sequence>MPPTRLSRRESIVEVLQPGPSTTGPSSTTRTSKNRAPKKPLVLHPDVIEISDSDDDPFAPPAPPVKRKSSRELQLEREVKKLKQENELHKNKANSLRAEITSVQGKLTHLLAASSNASSSKDHMPISDVEDSVTCEICTMKMWTPYILECGHTYCQSCLQDWFSTTLAQHMAAHPNYNINQPQHPYGADMYAAYPGFAQHHYMHLLGAATPQPHYTCPICRKQVRNPPVEDFNLKKIVRAVASVQGESSPRKGEAGSSRRKGKAKGKAPARREDPWSGFFRIRT</sequence>
<evidence type="ECO:0000259" key="6">
    <source>
        <dbReference type="PROSITE" id="PS50089"/>
    </source>
</evidence>
<dbReference type="GO" id="GO:0006513">
    <property type="term" value="P:protein monoubiquitination"/>
    <property type="evidence" value="ECO:0007669"/>
    <property type="project" value="InterPro"/>
</dbReference>
<evidence type="ECO:0000313" key="7">
    <source>
        <dbReference type="EMBL" id="KAJ4493933.1"/>
    </source>
</evidence>
<dbReference type="GO" id="GO:0061630">
    <property type="term" value="F:ubiquitin protein ligase activity"/>
    <property type="evidence" value="ECO:0007669"/>
    <property type="project" value="InterPro"/>
</dbReference>
<protein>
    <recommendedName>
        <fullName evidence="6">RING-type domain-containing protein</fullName>
    </recommendedName>
</protein>
<evidence type="ECO:0000256" key="2">
    <source>
        <dbReference type="ARBA" id="ARBA00022771"/>
    </source>
</evidence>
<keyword evidence="2 4" id="KW-0863">Zinc-finger</keyword>
<evidence type="ECO:0000256" key="1">
    <source>
        <dbReference type="ARBA" id="ARBA00022723"/>
    </source>
</evidence>
<name>A0A9W9B0P1_9AGAR</name>
<dbReference type="GO" id="GO:0003697">
    <property type="term" value="F:single-stranded DNA binding"/>
    <property type="evidence" value="ECO:0007669"/>
    <property type="project" value="InterPro"/>
</dbReference>
<dbReference type="InterPro" id="IPR027370">
    <property type="entry name" value="Znf-RING_euk"/>
</dbReference>
<dbReference type="InterPro" id="IPR013083">
    <property type="entry name" value="Znf_RING/FYVE/PHD"/>
</dbReference>
<dbReference type="Proteomes" id="UP001150238">
    <property type="component" value="Unassembled WGS sequence"/>
</dbReference>
<dbReference type="PANTHER" id="PTHR14134:SF3">
    <property type="entry name" value="RING-CH-TYPE DOMAIN-CONTAINING PROTEIN"/>
    <property type="match status" value="1"/>
</dbReference>
<keyword evidence="1" id="KW-0479">Metal-binding</keyword>
<dbReference type="Gene3D" id="3.30.40.10">
    <property type="entry name" value="Zinc/RING finger domain, C3HC4 (zinc finger)"/>
    <property type="match status" value="1"/>
</dbReference>
<dbReference type="PROSITE" id="PS50089">
    <property type="entry name" value="ZF_RING_2"/>
    <property type="match status" value="1"/>
</dbReference>
<evidence type="ECO:0000313" key="8">
    <source>
        <dbReference type="Proteomes" id="UP001150238"/>
    </source>
</evidence>
<accession>A0A9W9B0P1</accession>
<dbReference type="PROSITE" id="PS00518">
    <property type="entry name" value="ZF_RING_1"/>
    <property type="match status" value="1"/>
</dbReference>
<dbReference type="AlphaFoldDB" id="A0A9W9B0P1"/>
<dbReference type="GO" id="GO:0008270">
    <property type="term" value="F:zinc ion binding"/>
    <property type="evidence" value="ECO:0007669"/>
    <property type="project" value="UniProtKB-KW"/>
</dbReference>
<evidence type="ECO:0000256" key="5">
    <source>
        <dbReference type="SAM" id="MobiDB-lite"/>
    </source>
</evidence>
<reference evidence="7" key="2">
    <citation type="journal article" date="2023" name="Proc. Natl. Acad. Sci. U.S.A.">
        <title>A global phylogenomic analysis of the shiitake genus Lentinula.</title>
        <authorList>
            <person name="Sierra-Patev S."/>
            <person name="Min B."/>
            <person name="Naranjo-Ortiz M."/>
            <person name="Looney B."/>
            <person name="Konkel Z."/>
            <person name="Slot J.C."/>
            <person name="Sakamoto Y."/>
            <person name="Steenwyk J.L."/>
            <person name="Rokas A."/>
            <person name="Carro J."/>
            <person name="Camarero S."/>
            <person name="Ferreira P."/>
            <person name="Molpeceres G."/>
            <person name="Ruiz-Duenas F.J."/>
            <person name="Serrano A."/>
            <person name="Henrissat B."/>
            <person name="Drula E."/>
            <person name="Hughes K.W."/>
            <person name="Mata J.L."/>
            <person name="Ishikawa N.K."/>
            <person name="Vargas-Isla R."/>
            <person name="Ushijima S."/>
            <person name="Smith C.A."/>
            <person name="Donoghue J."/>
            <person name="Ahrendt S."/>
            <person name="Andreopoulos W."/>
            <person name="He G."/>
            <person name="LaButti K."/>
            <person name="Lipzen A."/>
            <person name="Ng V."/>
            <person name="Riley R."/>
            <person name="Sandor L."/>
            <person name="Barry K."/>
            <person name="Martinez A.T."/>
            <person name="Xiao Y."/>
            <person name="Gibbons J.G."/>
            <person name="Terashima K."/>
            <person name="Grigoriev I.V."/>
            <person name="Hibbett D."/>
        </authorList>
    </citation>
    <scope>NUCLEOTIDE SEQUENCE</scope>
    <source>
        <strain evidence="7">Sp2 HRB7682 ss15</strain>
    </source>
</reference>
<dbReference type="GO" id="GO:0006301">
    <property type="term" value="P:DNA damage tolerance"/>
    <property type="evidence" value="ECO:0007669"/>
    <property type="project" value="InterPro"/>
</dbReference>
<dbReference type="EMBL" id="JANVFS010000003">
    <property type="protein sequence ID" value="KAJ4493933.1"/>
    <property type="molecule type" value="Genomic_DNA"/>
</dbReference>
<dbReference type="SMART" id="SM00184">
    <property type="entry name" value="RING"/>
    <property type="match status" value="1"/>
</dbReference>
<reference evidence="7" key="1">
    <citation type="submission" date="2022-08" db="EMBL/GenBank/DDBJ databases">
        <authorList>
            <consortium name="DOE Joint Genome Institute"/>
            <person name="Min B."/>
            <person name="Riley R."/>
            <person name="Sierra-Patev S."/>
            <person name="Naranjo-Ortiz M."/>
            <person name="Looney B."/>
            <person name="Konkel Z."/>
            <person name="Slot J.C."/>
            <person name="Sakamoto Y."/>
            <person name="Steenwyk J.L."/>
            <person name="Rokas A."/>
            <person name="Carro J."/>
            <person name="Camarero S."/>
            <person name="Ferreira P."/>
            <person name="Molpeceres G."/>
            <person name="Ruiz-Duenas F.J."/>
            <person name="Serrano A."/>
            <person name="Henrissat B."/>
            <person name="Drula E."/>
            <person name="Hughes K.W."/>
            <person name="Mata J.L."/>
            <person name="Ishikawa N.K."/>
            <person name="Vargas-Isla R."/>
            <person name="Ushijima S."/>
            <person name="Smith C.A."/>
            <person name="Ahrendt S."/>
            <person name="Andreopoulos W."/>
            <person name="He G."/>
            <person name="Labutti K."/>
            <person name="Lipzen A."/>
            <person name="Ng V."/>
            <person name="Sandor L."/>
            <person name="Barry K."/>
            <person name="Martinez A.T."/>
            <person name="Xiao Y."/>
            <person name="Gibbons J.G."/>
            <person name="Terashima K."/>
            <person name="Hibbett D.S."/>
            <person name="Grigoriev I.V."/>
        </authorList>
    </citation>
    <scope>NUCLEOTIDE SEQUENCE</scope>
    <source>
        <strain evidence="7">Sp2 HRB7682 ss15</strain>
    </source>
</reference>
<dbReference type="InterPro" id="IPR017907">
    <property type="entry name" value="Znf_RING_CS"/>
</dbReference>
<keyword evidence="3" id="KW-0862">Zinc</keyword>
<feature type="compositionally biased region" description="Low complexity" evidence="5">
    <location>
        <begin position="18"/>
        <end position="31"/>
    </location>
</feature>
<dbReference type="SUPFAM" id="SSF57850">
    <property type="entry name" value="RING/U-box"/>
    <property type="match status" value="1"/>
</dbReference>
<dbReference type="PANTHER" id="PTHR14134">
    <property type="entry name" value="E3 UBIQUITIN-PROTEIN LIGASE RAD18"/>
    <property type="match status" value="1"/>
</dbReference>
<organism evidence="7 8">
    <name type="scientific">Lentinula lateritia</name>
    <dbReference type="NCBI Taxonomy" id="40482"/>
    <lineage>
        <taxon>Eukaryota</taxon>
        <taxon>Fungi</taxon>
        <taxon>Dikarya</taxon>
        <taxon>Basidiomycota</taxon>
        <taxon>Agaricomycotina</taxon>
        <taxon>Agaricomycetes</taxon>
        <taxon>Agaricomycetidae</taxon>
        <taxon>Agaricales</taxon>
        <taxon>Marasmiineae</taxon>
        <taxon>Omphalotaceae</taxon>
        <taxon>Lentinula</taxon>
    </lineage>
</organism>
<dbReference type="InterPro" id="IPR039577">
    <property type="entry name" value="Rad18"/>
</dbReference>